<comment type="caution">
    <text evidence="3">The sequence shown here is derived from an EMBL/GenBank/DDBJ whole genome shotgun (WGS) entry which is preliminary data.</text>
</comment>
<evidence type="ECO:0000313" key="3">
    <source>
        <dbReference type="EMBL" id="NGM23575.1"/>
    </source>
</evidence>
<dbReference type="EMBL" id="JAAIKB010000016">
    <property type="protein sequence ID" value="NGM23575.1"/>
    <property type="molecule type" value="Genomic_DNA"/>
</dbReference>
<feature type="domain" description="YhaN AAA" evidence="2">
    <location>
        <begin position="1"/>
        <end position="204"/>
    </location>
</feature>
<keyword evidence="1" id="KW-0175">Coiled coil</keyword>
<dbReference type="InterPro" id="IPR038734">
    <property type="entry name" value="YhaN_AAA"/>
</dbReference>
<dbReference type="PANTHER" id="PTHR41259:SF1">
    <property type="entry name" value="DOUBLE-STRAND BREAK REPAIR RAD50 ATPASE, PUTATIVE-RELATED"/>
    <property type="match status" value="1"/>
</dbReference>
<evidence type="ECO:0000259" key="2">
    <source>
        <dbReference type="Pfam" id="PF13514"/>
    </source>
</evidence>
<feature type="coiled-coil region" evidence="1">
    <location>
        <begin position="489"/>
        <end position="523"/>
    </location>
</feature>
<evidence type="ECO:0000256" key="1">
    <source>
        <dbReference type="SAM" id="Coils"/>
    </source>
</evidence>
<dbReference type="RefSeq" id="WP_164697493.1">
    <property type="nucleotide sequence ID" value="NZ_JAAIKB010000016.1"/>
</dbReference>
<sequence>MRLLTLDLLRYGHLTDVRLDFPEHAALHVVLGANEAGKSTALSAIGDALYGFPHNSAHAFLHETGKLRLGITVMGRDGTRASFLRRKGRQNTLMAPDETPLPEAALERFLGGVGRERFRDTFGLDGAGLREHGRALAEGGGGAGEGLLAGMGVPRLQQALARLDRQADELHGTRHRSRRLPAAADAFAAAQRALDAATIRPAEWQEAREAVRRAEADLAGIIAEEATLKREELRLRRARAVAPLLRRLAEEVAELAPLAEAPALPADAAETLARLTAALRKAAEDEAREDAAARRLADQLAALPRDAAVLARQDAIDALAMARATALGAQGDLPGVRQAAAEQAQRMAAAAERLGLDLPPGRAREALPRAAEREAAQRLLRSRTTLLARLEGATTALRGAERRHEQARQALLASPPPAPAAALRRAIDAVRAEGPMDREVARLAREAAEAERRAAAALAALDLWTGDAAALAACRLPLPATAEEAARAMAAATQAAEEAGRALESAAAEMAALEEALARIARGETVPTPAAIAESRARRDAAWRLIRRQLEGGAAPAPGEWTTLPAGAPAEVFEALRDAADRLADARADDAGRVTEYATQQARLALLRDRHPALSAAAAAAWEGAAAAAQAWQDLWAPAGITPASPPAMLQWREARAKVLDLMERAAALRQQREEAAARRDAARAALLPLLPTPPAAPELAPLLAEATEACAAAEAAEAAHRERAEALRLAAERLEEARAARDQAASALADSDGAWQPALLALGLPATAGVEAVEAALAAWGAVAEAATAWQSNATRIEAMEASVASFGRETLALAAALGEAVGDGQAFPLSAQLTRRLAAARQAEASAEGLQVQIRERTAAAEAARAAARRAEAALGGLHALAGTDGLPALEEAVRQAARRGALAESVAALRASLHVQGEGLPEAQLREEVEGFDPDQAALRLEAIERRQAELGHRRTELGAEQQAARARLSALEAGRDAAAHAQDMQQHLADAQEAAERYARLHLARRLLKAGIERLRQDQQGPMLRAATHHFALLTAGRYTRLAAEEQDDGRTLLQAVRADGSACPIDQLSEGTRDQLYLALRVAAIEAHAAAAEPLPFIADDLLATFDDGRAASAITLLRQLGQVTQVILFTHHAHLAALAARQPGVAVLELPAVPVPALAARPAA</sequence>
<reference evidence="3 4" key="1">
    <citation type="submission" date="2020-02" db="EMBL/GenBank/DDBJ databases">
        <authorList>
            <person name="Kim H.M."/>
            <person name="Jeon C.O."/>
        </authorList>
    </citation>
    <scope>NUCLEOTIDE SEQUENCE [LARGE SCALE GENOMIC DNA]</scope>
    <source>
        <strain evidence="3 4">PeD5</strain>
    </source>
</reference>
<dbReference type="InterPro" id="IPR027417">
    <property type="entry name" value="P-loop_NTPase"/>
</dbReference>
<organism evidence="3 4">
    <name type="scientific">Falsiroseomonas algicola</name>
    <dbReference type="NCBI Taxonomy" id="2716930"/>
    <lineage>
        <taxon>Bacteria</taxon>
        <taxon>Pseudomonadati</taxon>
        <taxon>Pseudomonadota</taxon>
        <taxon>Alphaproteobacteria</taxon>
        <taxon>Acetobacterales</taxon>
        <taxon>Roseomonadaceae</taxon>
        <taxon>Falsiroseomonas</taxon>
    </lineage>
</organism>
<dbReference type="AlphaFoldDB" id="A0A6M1LSW1"/>
<dbReference type="PANTHER" id="PTHR41259">
    <property type="entry name" value="DOUBLE-STRAND BREAK REPAIR RAD50 ATPASE, PUTATIVE-RELATED"/>
    <property type="match status" value="1"/>
</dbReference>
<keyword evidence="4" id="KW-1185">Reference proteome</keyword>
<accession>A0A6M1LSW1</accession>
<protein>
    <submittedName>
        <fullName evidence="3">AAA family ATPase</fullName>
    </submittedName>
</protein>
<evidence type="ECO:0000313" key="4">
    <source>
        <dbReference type="Proteomes" id="UP000475385"/>
    </source>
</evidence>
<gene>
    <name evidence="3" type="ORF">G3576_26415</name>
</gene>
<dbReference type="Gene3D" id="3.40.50.300">
    <property type="entry name" value="P-loop containing nucleotide triphosphate hydrolases"/>
    <property type="match status" value="2"/>
</dbReference>
<proteinExistence type="predicted"/>
<dbReference type="Pfam" id="PF13514">
    <property type="entry name" value="AAA_27"/>
    <property type="match status" value="1"/>
</dbReference>
<reference evidence="3 4" key="2">
    <citation type="submission" date="2020-03" db="EMBL/GenBank/DDBJ databases">
        <title>Roseomonas stagni sp. nov., isolated from pond water in Japan.</title>
        <authorList>
            <person name="Furuhata K."/>
            <person name="Miyamoto H."/>
            <person name="Goto K."/>
        </authorList>
    </citation>
    <scope>NUCLEOTIDE SEQUENCE [LARGE SCALE GENOMIC DNA]</scope>
    <source>
        <strain evidence="3 4">PeD5</strain>
    </source>
</reference>
<dbReference type="SUPFAM" id="SSF52540">
    <property type="entry name" value="P-loop containing nucleoside triphosphate hydrolases"/>
    <property type="match status" value="1"/>
</dbReference>
<feature type="coiled-coil region" evidence="1">
    <location>
        <begin position="659"/>
        <end position="748"/>
    </location>
</feature>
<name>A0A6M1LSW1_9PROT</name>
<dbReference type="Proteomes" id="UP000475385">
    <property type="component" value="Unassembled WGS sequence"/>
</dbReference>